<evidence type="ECO:0000313" key="4">
    <source>
        <dbReference type="Proteomes" id="UP001597557"/>
    </source>
</evidence>
<keyword evidence="4" id="KW-1185">Reference proteome</keyword>
<feature type="compositionally biased region" description="Acidic residues" evidence="1">
    <location>
        <begin position="78"/>
        <end position="88"/>
    </location>
</feature>
<feature type="transmembrane region" description="Helical" evidence="2">
    <location>
        <begin position="36"/>
        <end position="57"/>
    </location>
</feature>
<dbReference type="RefSeq" id="WP_377181468.1">
    <property type="nucleotide sequence ID" value="NZ_JBHUPD010000001.1"/>
</dbReference>
<name>A0ABW5Y8M1_9SPHI</name>
<evidence type="ECO:0000256" key="1">
    <source>
        <dbReference type="SAM" id="MobiDB-lite"/>
    </source>
</evidence>
<dbReference type="EMBL" id="JBHUPD010000001">
    <property type="protein sequence ID" value="MFD2871111.1"/>
    <property type="molecule type" value="Genomic_DNA"/>
</dbReference>
<organism evidence="3 4">
    <name type="scientific">Mucilaginibacter ximonensis</name>
    <dbReference type="NCBI Taxonomy" id="538021"/>
    <lineage>
        <taxon>Bacteria</taxon>
        <taxon>Pseudomonadati</taxon>
        <taxon>Bacteroidota</taxon>
        <taxon>Sphingobacteriia</taxon>
        <taxon>Sphingobacteriales</taxon>
        <taxon>Sphingobacteriaceae</taxon>
        <taxon>Mucilaginibacter</taxon>
    </lineage>
</organism>
<keyword evidence="2" id="KW-0472">Membrane</keyword>
<protein>
    <recommendedName>
        <fullName evidence="5">Integral membrane protein</fullName>
    </recommendedName>
</protein>
<sequence>MRITTMLIIIITVLLTIVLMQNTETVRFNILFGTFYISKLAALLTFGVVGFILGVLVGRPKKARSIAGDTPQYRENNDGDDTLSDEDREYISHP</sequence>
<evidence type="ECO:0000256" key="2">
    <source>
        <dbReference type="SAM" id="Phobius"/>
    </source>
</evidence>
<proteinExistence type="predicted"/>
<reference evidence="4" key="1">
    <citation type="journal article" date="2019" name="Int. J. Syst. Evol. Microbiol.">
        <title>The Global Catalogue of Microorganisms (GCM) 10K type strain sequencing project: providing services to taxonomists for standard genome sequencing and annotation.</title>
        <authorList>
            <consortium name="The Broad Institute Genomics Platform"/>
            <consortium name="The Broad Institute Genome Sequencing Center for Infectious Disease"/>
            <person name="Wu L."/>
            <person name="Ma J."/>
        </authorList>
    </citation>
    <scope>NUCLEOTIDE SEQUENCE [LARGE SCALE GENOMIC DNA]</scope>
    <source>
        <strain evidence="4">KCTC 22437</strain>
    </source>
</reference>
<comment type="caution">
    <text evidence="3">The sequence shown here is derived from an EMBL/GenBank/DDBJ whole genome shotgun (WGS) entry which is preliminary data.</text>
</comment>
<evidence type="ECO:0000313" key="3">
    <source>
        <dbReference type="EMBL" id="MFD2871111.1"/>
    </source>
</evidence>
<keyword evidence="2" id="KW-1133">Transmembrane helix</keyword>
<keyword evidence="2" id="KW-0812">Transmembrane</keyword>
<gene>
    <name evidence="3" type="ORF">ACFS5N_01450</name>
</gene>
<feature type="region of interest" description="Disordered" evidence="1">
    <location>
        <begin position="67"/>
        <end position="94"/>
    </location>
</feature>
<accession>A0ABW5Y8M1</accession>
<dbReference type="Proteomes" id="UP001597557">
    <property type="component" value="Unassembled WGS sequence"/>
</dbReference>
<evidence type="ECO:0008006" key="5">
    <source>
        <dbReference type="Google" id="ProtNLM"/>
    </source>
</evidence>